<dbReference type="Pfam" id="PF03734">
    <property type="entry name" value="YkuD"/>
    <property type="match status" value="1"/>
</dbReference>
<evidence type="ECO:0000256" key="3">
    <source>
        <dbReference type="ARBA" id="ARBA00022679"/>
    </source>
</evidence>
<evidence type="ECO:0000256" key="8">
    <source>
        <dbReference type="SAM" id="SignalP"/>
    </source>
</evidence>
<sequence length="390" mass="44201">MAYGPLQLSFAALLSFAVASATPLNEPFTAKHTVAIEPEDVSQKLRNTAQHYRKLARNWRPIAQGKTLQPGDRNERVLQMRNLLALYQDYRGQPGPLSAPQKDPRRFDSALQIALERFQQRHGLRATGIADEETLTALAVSPIERAQQMKLNAARWEKLNLPQKGRYVIVNIPDYRLQLVEDGLVRLNMKTVVGKSSTRTPNMHSRITNIVFNPTWTVPRSILVTELLPKARHNPTAMHKRGYRVVQYRSGKSSPITEESIARAAGGHATLRQMSGPENTLGKVKFVIPNKQAIFLHDTQAQSLFRLQHRALSHGCVRLQAPEELAYFLLNTQGWDRTRIAQAANGHDALNVRVNSAPRLFLIYITAWIDRYGQPQFREDIYLLDNENNP</sequence>
<dbReference type="InterPro" id="IPR005490">
    <property type="entry name" value="LD_TPept_cat_dom"/>
</dbReference>
<proteinExistence type="inferred from homology"/>
<dbReference type="PANTHER" id="PTHR41533">
    <property type="entry name" value="L,D-TRANSPEPTIDASE HI_1667-RELATED"/>
    <property type="match status" value="1"/>
</dbReference>
<dbReference type="GO" id="GO:0009252">
    <property type="term" value="P:peptidoglycan biosynthetic process"/>
    <property type="evidence" value="ECO:0007669"/>
    <property type="project" value="UniProtKB-KW"/>
</dbReference>
<dbReference type="PROSITE" id="PS52029">
    <property type="entry name" value="LD_TPASE"/>
    <property type="match status" value="1"/>
</dbReference>
<dbReference type="GO" id="GO:0004180">
    <property type="term" value="F:carboxypeptidase activity"/>
    <property type="evidence" value="ECO:0007669"/>
    <property type="project" value="UniProtKB-ARBA"/>
</dbReference>
<name>A0A9X2J5B0_9GAMM</name>
<dbReference type="InterPro" id="IPR036365">
    <property type="entry name" value="PGBD-like_sf"/>
</dbReference>
<dbReference type="InterPro" id="IPR038063">
    <property type="entry name" value="Transpep_catalytic_dom"/>
</dbReference>
<evidence type="ECO:0000256" key="4">
    <source>
        <dbReference type="ARBA" id="ARBA00022960"/>
    </source>
</evidence>
<keyword evidence="4 7" id="KW-0133">Cell shape</keyword>
<keyword evidence="8" id="KW-0732">Signal</keyword>
<dbReference type="AlphaFoldDB" id="A0A9X2J5B0"/>
<keyword evidence="5 7" id="KW-0573">Peptidoglycan synthesis</keyword>
<feature type="domain" description="L,D-TPase catalytic" evidence="9">
    <location>
        <begin position="166"/>
        <end position="343"/>
    </location>
</feature>
<comment type="caution">
    <text evidence="10">The sequence shown here is derived from an EMBL/GenBank/DDBJ whole genome shotgun (WGS) entry which is preliminary data.</text>
</comment>
<dbReference type="PANTHER" id="PTHR41533:SF2">
    <property type="entry name" value="BLR7131 PROTEIN"/>
    <property type="match status" value="1"/>
</dbReference>
<evidence type="ECO:0000256" key="1">
    <source>
        <dbReference type="ARBA" id="ARBA00004752"/>
    </source>
</evidence>
<dbReference type="GO" id="GO:0008360">
    <property type="term" value="P:regulation of cell shape"/>
    <property type="evidence" value="ECO:0007669"/>
    <property type="project" value="UniProtKB-UniRule"/>
</dbReference>
<evidence type="ECO:0000313" key="10">
    <source>
        <dbReference type="EMBL" id="MCO1333390.1"/>
    </source>
</evidence>
<dbReference type="Gene3D" id="1.10.101.10">
    <property type="entry name" value="PGBD-like superfamily/PGBD"/>
    <property type="match status" value="1"/>
</dbReference>
<evidence type="ECO:0000256" key="5">
    <source>
        <dbReference type="ARBA" id="ARBA00022984"/>
    </source>
</evidence>
<dbReference type="InterPro" id="IPR052905">
    <property type="entry name" value="LD-transpeptidase_YkuD-like"/>
</dbReference>
<dbReference type="Pfam" id="PF01471">
    <property type="entry name" value="PG_binding_1"/>
    <property type="match status" value="1"/>
</dbReference>
<dbReference type="CDD" id="cd16913">
    <property type="entry name" value="YkuD_like"/>
    <property type="match status" value="1"/>
</dbReference>
<reference evidence="10" key="1">
    <citation type="journal article" date="2022" name="Arch. Microbiol.">
        <title>Microbulbifer okhotskensis sp. nov., isolated from a deep bottom sediment of the Okhotsk Sea.</title>
        <authorList>
            <person name="Romanenko L."/>
            <person name="Kurilenko V."/>
            <person name="Otstavnykh N."/>
            <person name="Velansky P."/>
            <person name="Isaeva M."/>
            <person name="Mikhailov V."/>
        </authorList>
    </citation>
    <scope>NUCLEOTIDE SEQUENCE</scope>
    <source>
        <strain evidence="10">OS29</strain>
    </source>
</reference>
<comment type="similarity">
    <text evidence="2">Belongs to the YkuD family.</text>
</comment>
<feature type="chain" id="PRO_5040933448" evidence="8">
    <location>
        <begin position="22"/>
        <end position="390"/>
    </location>
</feature>
<dbReference type="RefSeq" id="WP_252464639.1">
    <property type="nucleotide sequence ID" value="NZ_JALBWM010000008.1"/>
</dbReference>
<organism evidence="10 11">
    <name type="scientific">Microbulbifer okhotskensis</name>
    <dbReference type="NCBI Taxonomy" id="2926617"/>
    <lineage>
        <taxon>Bacteria</taxon>
        <taxon>Pseudomonadati</taxon>
        <taxon>Pseudomonadota</taxon>
        <taxon>Gammaproteobacteria</taxon>
        <taxon>Cellvibrionales</taxon>
        <taxon>Microbulbiferaceae</taxon>
        <taxon>Microbulbifer</taxon>
    </lineage>
</organism>
<evidence type="ECO:0000256" key="6">
    <source>
        <dbReference type="ARBA" id="ARBA00023316"/>
    </source>
</evidence>
<evidence type="ECO:0000256" key="7">
    <source>
        <dbReference type="PROSITE-ProRule" id="PRU01373"/>
    </source>
</evidence>
<evidence type="ECO:0000313" key="11">
    <source>
        <dbReference type="Proteomes" id="UP001139028"/>
    </source>
</evidence>
<comment type="pathway">
    <text evidence="1 7">Cell wall biogenesis; peptidoglycan biosynthesis.</text>
</comment>
<feature type="active site" description="Nucleophile" evidence="7">
    <location>
        <position position="316"/>
    </location>
</feature>
<feature type="signal peptide" evidence="8">
    <location>
        <begin position="1"/>
        <end position="21"/>
    </location>
</feature>
<dbReference type="GO" id="GO:0071555">
    <property type="term" value="P:cell wall organization"/>
    <property type="evidence" value="ECO:0007669"/>
    <property type="project" value="UniProtKB-UniRule"/>
</dbReference>
<dbReference type="InterPro" id="IPR002477">
    <property type="entry name" value="Peptidoglycan-bd-like"/>
</dbReference>
<dbReference type="SUPFAM" id="SSF47090">
    <property type="entry name" value="PGBD-like"/>
    <property type="match status" value="1"/>
</dbReference>
<dbReference type="EMBL" id="JALBWM010000008">
    <property type="protein sequence ID" value="MCO1333390.1"/>
    <property type="molecule type" value="Genomic_DNA"/>
</dbReference>
<feature type="active site" description="Proton donor/acceptor" evidence="7">
    <location>
        <position position="297"/>
    </location>
</feature>
<keyword evidence="11" id="KW-1185">Reference proteome</keyword>
<dbReference type="Gene3D" id="2.40.440.10">
    <property type="entry name" value="L,D-transpeptidase catalytic domain-like"/>
    <property type="match status" value="1"/>
</dbReference>
<dbReference type="InterPro" id="IPR036366">
    <property type="entry name" value="PGBDSf"/>
</dbReference>
<protein>
    <submittedName>
        <fullName evidence="10">L,D-transpeptidase family protein</fullName>
    </submittedName>
</protein>
<accession>A0A9X2J5B0</accession>
<keyword evidence="3" id="KW-0808">Transferase</keyword>
<keyword evidence="6 7" id="KW-0961">Cell wall biogenesis/degradation</keyword>
<dbReference type="SUPFAM" id="SSF141523">
    <property type="entry name" value="L,D-transpeptidase catalytic domain-like"/>
    <property type="match status" value="1"/>
</dbReference>
<gene>
    <name evidence="10" type="ORF">MO867_03455</name>
</gene>
<dbReference type="Proteomes" id="UP001139028">
    <property type="component" value="Unassembled WGS sequence"/>
</dbReference>
<evidence type="ECO:0000259" key="9">
    <source>
        <dbReference type="PROSITE" id="PS52029"/>
    </source>
</evidence>
<evidence type="ECO:0000256" key="2">
    <source>
        <dbReference type="ARBA" id="ARBA00005992"/>
    </source>
</evidence>
<dbReference type="GO" id="GO:0016740">
    <property type="term" value="F:transferase activity"/>
    <property type="evidence" value="ECO:0007669"/>
    <property type="project" value="UniProtKB-KW"/>
</dbReference>